<dbReference type="SUPFAM" id="SSF52540">
    <property type="entry name" value="P-loop containing nucleoside triphosphate hydrolases"/>
    <property type="match status" value="1"/>
</dbReference>
<evidence type="ECO:0000256" key="2">
    <source>
        <dbReference type="ARBA" id="ARBA00022741"/>
    </source>
</evidence>
<evidence type="ECO:0000256" key="3">
    <source>
        <dbReference type="ARBA" id="ARBA00023134"/>
    </source>
</evidence>
<dbReference type="VEuPathDB" id="AmoebaDB:NfTy_024260"/>
<dbReference type="SMART" id="SM00175">
    <property type="entry name" value="RAB"/>
    <property type="match status" value="1"/>
</dbReference>
<dbReference type="Proteomes" id="UP000444721">
    <property type="component" value="Unassembled WGS sequence"/>
</dbReference>
<accession>A0A6A5C689</accession>
<comment type="caution">
    <text evidence="4">The sequence shown here is derived from an EMBL/GenBank/DDBJ whole genome shotgun (WGS) entry which is preliminary data.</text>
</comment>
<dbReference type="FunFam" id="3.40.50.300:FF:001447">
    <property type="entry name" value="Ras-related protein Rab-1B"/>
    <property type="match status" value="1"/>
</dbReference>
<dbReference type="PANTHER" id="PTHR47981">
    <property type="entry name" value="RAB FAMILY"/>
    <property type="match status" value="1"/>
</dbReference>
<dbReference type="SMART" id="SM00173">
    <property type="entry name" value="RAS"/>
    <property type="match status" value="1"/>
</dbReference>
<dbReference type="VEuPathDB" id="AmoebaDB:FDP41_012600"/>
<name>A0A6A5C689_NAEFO</name>
<dbReference type="VEuPathDB" id="AmoebaDB:NF0129860"/>
<dbReference type="InterPro" id="IPR005225">
    <property type="entry name" value="Small_GTP-bd"/>
</dbReference>
<gene>
    <name evidence="4" type="ORF">FDP41_012600</name>
</gene>
<dbReference type="OMA" id="ANSLNKW"/>
<dbReference type="PROSITE" id="PS51419">
    <property type="entry name" value="RAB"/>
    <property type="match status" value="1"/>
</dbReference>
<organism evidence="4 5">
    <name type="scientific">Naegleria fowleri</name>
    <name type="common">Brain eating amoeba</name>
    <dbReference type="NCBI Taxonomy" id="5763"/>
    <lineage>
        <taxon>Eukaryota</taxon>
        <taxon>Discoba</taxon>
        <taxon>Heterolobosea</taxon>
        <taxon>Tetramitia</taxon>
        <taxon>Eutetramitia</taxon>
        <taxon>Vahlkampfiidae</taxon>
        <taxon>Naegleria</taxon>
    </lineage>
</organism>
<dbReference type="GO" id="GO:0005764">
    <property type="term" value="C:lysosome"/>
    <property type="evidence" value="ECO:0007669"/>
    <property type="project" value="TreeGrafter"/>
</dbReference>
<dbReference type="GO" id="GO:0005525">
    <property type="term" value="F:GTP binding"/>
    <property type="evidence" value="ECO:0007669"/>
    <property type="project" value="UniProtKB-KW"/>
</dbReference>
<evidence type="ECO:0000313" key="5">
    <source>
        <dbReference type="Proteomes" id="UP000444721"/>
    </source>
</evidence>
<dbReference type="SMART" id="SM00174">
    <property type="entry name" value="RHO"/>
    <property type="match status" value="1"/>
</dbReference>
<dbReference type="PANTHER" id="PTHR47981:SF20">
    <property type="entry name" value="RAS-RELATED PROTEIN RAB-7A"/>
    <property type="match status" value="1"/>
</dbReference>
<dbReference type="GO" id="GO:0003924">
    <property type="term" value="F:GTPase activity"/>
    <property type="evidence" value="ECO:0007669"/>
    <property type="project" value="InterPro"/>
</dbReference>
<dbReference type="PROSITE" id="PS51421">
    <property type="entry name" value="RAS"/>
    <property type="match status" value="1"/>
</dbReference>
<reference evidence="4 5" key="1">
    <citation type="journal article" date="2019" name="Sci. Rep.">
        <title>Nanopore sequencing improves the draft genome of the human pathogenic amoeba Naegleria fowleri.</title>
        <authorList>
            <person name="Liechti N."/>
            <person name="Schurch N."/>
            <person name="Bruggmann R."/>
            <person name="Wittwer M."/>
        </authorList>
    </citation>
    <scope>NUCLEOTIDE SEQUENCE [LARGE SCALE GENOMIC DNA]</scope>
    <source>
        <strain evidence="4 5">ATCC 30894</strain>
    </source>
</reference>
<dbReference type="OrthoDB" id="1436450at2759"/>
<evidence type="ECO:0000256" key="1">
    <source>
        <dbReference type="ARBA" id="ARBA00006270"/>
    </source>
</evidence>
<sequence>MKSVVHAAVGAAVQLHHHESERTIRVLFLGNSETGKTSVIERLIYDQFEENYTPTIGSDFLTSQSVAYRDENYKLQLWDSAGLEKYQGLSVSFYRDIDIVCLVFSVTDLKSANSLNKWREEFLIQAGMSVTSSFPFVVIGNKIDLINDFNKRHCEKTISTAKSWCAQFGYPYVETSAKCETSSSLETNLVPQIIEKYVSFAKQDNEENEHDEKLLPETEDGKQKRSGICGNCSIL</sequence>
<dbReference type="NCBIfam" id="TIGR00231">
    <property type="entry name" value="small_GTP"/>
    <property type="match status" value="1"/>
</dbReference>
<dbReference type="Gene3D" id="3.40.50.300">
    <property type="entry name" value="P-loop containing nucleotide triphosphate hydrolases"/>
    <property type="match status" value="1"/>
</dbReference>
<proteinExistence type="inferred from homology"/>
<dbReference type="PRINTS" id="PR00449">
    <property type="entry name" value="RASTRNSFRMNG"/>
</dbReference>
<keyword evidence="2" id="KW-0547">Nucleotide-binding</keyword>
<evidence type="ECO:0000313" key="4">
    <source>
        <dbReference type="EMBL" id="KAF0981340.1"/>
    </source>
</evidence>
<dbReference type="PROSITE" id="PS51420">
    <property type="entry name" value="RHO"/>
    <property type="match status" value="1"/>
</dbReference>
<comment type="similarity">
    <text evidence="1">Belongs to the small GTPase superfamily. Rab family.</text>
</comment>
<keyword evidence="5" id="KW-1185">Reference proteome</keyword>
<dbReference type="GO" id="GO:0090385">
    <property type="term" value="P:phagosome-lysosome fusion"/>
    <property type="evidence" value="ECO:0007669"/>
    <property type="project" value="TreeGrafter"/>
</dbReference>
<dbReference type="EMBL" id="VFQX01000015">
    <property type="protein sequence ID" value="KAF0981340.1"/>
    <property type="molecule type" value="Genomic_DNA"/>
</dbReference>
<dbReference type="InterPro" id="IPR001806">
    <property type="entry name" value="Small_GTPase"/>
</dbReference>
<dbReference type="GeneID" id="68119815"/>
<dbReference type="GO" id="GO:0005770">
    <property type="term" value="C:late endosome"/>
    <property type="evidence" value="ECO:0007669"/>
    <property type="project" value="TreeGrafter"/>
</dbReference>
<dbReference type="AlphaFoldDB" id="A0A6A5C689"/>
<protein>
    <submittedName>
        <fullName evidence="4">Uncharacterized protein</fullName>
    </submittedName>
</protein>
<dbReference type="InterPro" id="IPR027417">
    <property type="entry name" value="P-loop_NTPase"/>
</dbReference>
<keyword evidence="3" id="KW-0342">GTP-binding</keyword>
<dbReference type="RefSeq" id="XP_044566053.1">
    <property type="nucleotide sequence ID" value="XM_044703138.1"/>
</dbReference>
<dbReference type="SMART" id="SM00176">
    <property type="entry name" value="RAN"/>
    <property type="match status" value="1"/>
</dbReference>
<dbReference type="GO" id="GO:0045335">
    <property type="term" value="C:phagocytic vesicle"/>
    <property type="evidence" value="ECO:0007669"/>
    <property type="project" value="TreeGrafter"/>
</dbReference>
<dbReference type="Pfam" id="PF00071">
    <property type="entry name" value="Ras"/>
    <property type="match status" value="1"/>
</dbReference>